<evidence type="ECO:0000256" key="7">
    <source>
        <dbReference type="ARBA" id="ARBA00022840"/>
    </source>
</evidence>
<comment type="caution">
    <text evidence="14">The sequence shown here is derived from an EMBL/GenBank/DDBJ whole genome shotgun (WGS) entry which is preliminary data.</text>
</comment>
<evidence type="ECO:0000256" key="12">
    <source>
        <dbReference type="RuleBase" id="RU003784"/>
    </source>
</evidence>
<feature type="site" description="Interaction with substrate tRNA" evidence="10">
    <location>
        <position position="101"/>
    </location>
</feature>
<evidence type="ECO:0000313" key="15">
    <source>
        <dbReference type="Proteomes" id="UP001500740"/>
    </source>
</evidence>
<keyword evidence="6 10" id="KW-0547">Nucleotide-binding</keyword>
<gene>
    <name evidence="10 14" type="primary">miaA</name>
    <name evidence="14" type="ORF">GCM10008935_16650</name>
</gene>
<evidence type="ECO:0000256" key="10">
    <source>
        <dbReference type="HAMAP-Rule" id="MF_00185"/>
    </source>
</evidence>
<dbReference type="EC" id="2.5.1.75" evidence="10"/>
<comment type="similarity">
    <text evidence="3 10 13">Belongs to the IPP transferase family.</text>
</comment>
<keyword evidence="5 10" id="KW-0819">tRNA processing</keyword>
<dbReference type="InterPro" id="IPR039657">
    <property type="entry name" value="Dimethylallyltransferase"/>
</dbReference>
<keyword evidence="4 10" id="KW-0808">Transferase</keyword>
<evidence type="ECO:0000256" key="6">
    <source>
        <dbReference type="ARBA" id="ARBA00022741"/>
    </source>
</evidence>
<evidence type="ECO:0000256" key="9">
    <source>
        <dbReference type="ARBA" id="ARBA00049563"/>
    </source>
</evidence>
<dbReference type="EMBL" id="BAAACZ010000011">
    <property type="protein sequence ID" value="GAA0461839.1"/>
    <property type="molecule type" value="Genomic_DNA"/>
</dbReference>
<evidence type="ECO:0000256" key="5">
    <source>
        <dbReference type="ARBA" id="ARBA00022694"/>
    </source>
</evidence>
<dbReference type="Gene3D" id="1.10.20.140">
    <property type="match status" value="1"/>
</dbReference>
<dbReference type="SUPFAM" id="SSF52540">
    <property type="entry name" value="P-loop containing nucleoside triphosphate hydrolases"/>
    <property type="match status" value="2"/>
</dbReference>
<evidence type="ECO:0000256" key="4">
    <source>
        <dbReference type="ARBA" id="ARBA00022679"/>
    </source>
</evidence>
<comment type="subunit">
    <text evidence="10">Monomer.</text>
</comment>
<feature type="region of interest" description="Interaction with substrate tRNA" evidence="10">
    <location>
        <begin position="35"/>
        <end position="38"/>
    </location>
</feature>
<dbReference type="PANTHER" id="PTHR11088">
    <property type="entry name" value="TRNA DIMETHYLALLYLTRANSFERASE"/>
    <property type="match status" value="1"/>
</dbReference>
<comment type="catalytic activity">
    <reaction evidence="9 10 11">
        <text>adenosine(37) in tRNA + dimethylallyl diphosphate = N(6)-dimethylallyladenosine(37) in tRNA + diphosphate</text>
        <dbReference type="Rhea" id="RHEA:26482"/>
        <dbReference type="Rhea" id="RHEA-COMP:10162"/>
        <dbReference type="Rhea" id="RHEA-COMP:10375"/>
        <dbReference type="ChEBI" id="CHEBI:33019"/>
        <dbReference type="ChEBI" id="CHEBI:57623"/>
        <dbReference type="ChEBI" id="CHEBI:74411"/>
        <dbReference type="ChEBI" id="CHEBI:74415"/>
        <dbReference type="EC" id="2.5.1.75"/>
    </reaction>
</comment>
<dbReference type="RefSeq" id="WP_343783073.1">
    <property type="nucleotide sequence ID" value="NZ_BAAACZ010000011.1"/>
</dbReference>
<feature type="binding site" evidence="10">
    <location>
        <begin position="10"/>
        <end position="17"/>
    </location>
    <ligand>
        <name>ATP</name>
        <dbReference type="ChEBI" id="CHEBI:30616"/>
    </ligand>
</feature>
<dbReference type="Gene3D" id="3.40.50.300">
    <property type="entry name" value="P-loop containing nucleotide triphosphate hydrolases"/>
    <property type="match status" value="1"/>
</dbReference>
<evidence type="ECO:0000256" key="8">
    <source>
        <dbReference type="ARBA" id="ARBA00022842"/>
    </source>
</evidence>
<keyword evidence="15" id="KW-1185">Reference proteome</keyword>
<dbReference type="Pfam" id="PF01715">
    <property type="entry name" value="IPPT"/>
    <property type="match status" value="1"/>
</dbReference>
<protein>
    <recommendedName>
        <fullName evidence="10">tRNA dimethylallyltransferase</fullName>
        <ecNumber evidence="10">2.5.1.75</ecNumber>
    </recommendedName>
    <alternativeName>
        <fullName evidence="10">Dimethylallyl diphosphate:tRNA dimethylallyltransferase</fullName>
        <shortName evidence="10">DMAPP:tRNA dimethylallyltransferase</shortName>
        <shortName evidence="10">DMATase</shortName>
    </alternativeName>
    <alternativeName>
        <fullName evidence="10">Isopentenyl-diphosphate:tRNA isopentenyltransferase</fullName>
        <shortName evidence="10">IPP transferase</shortName>
        <shortName evidence="10">IPPT</shortName>
        <shortName evidence="10">IPTase</shortName>
    </alternativeName>
</protein>
<evidence type="ECO:0000256" key="1">
    <source>
        <dbReference type="ARBA" id="ARBA00001946"/>
    </source>
</evidence>
<organism evidence="14 15">
    <name type="scientific">Alkalibacillus silvisoli</name>
    <dbReference type="NCBI Taxonomy" id="392823"/>
    <lineage>
        <taxon>Bacteria</taxon>
        <taxon>Bacillati</taxon>
        <taxon>Bacillota</taxon>
        <taxon>Bacilli</taxon>
        <taxon>Bacillales</taxon>
        <taxon>Bacillaceae</taxon>
        <taxon>Alkalibacillus</taxon>
    </lineage>
</organism>
<name>A0ABP3JQY4_9BACI</name>
<comment type="cofactor">
    <cofactor evidence="1 10">
        <name>Mg(2+)</name>
        <dbReference type="ChEBI" id="CHEBI:18420"/>
    </cofactor>
</comment>
<evidence type="ECO:0000256" key="13">
    <source>
        <dbReference type="RuleBase" id="RU003785"/>
    </source>
</evidence>
<proteinExistence type="inferred from homology"/>
<evidence type="ECO:0000256" key="11">
    <source>
        <dbReference type="RuleBase" id="RU003783"/>
    </source>
</evidence>
<comment type="function">
    <text evidence="2 10 12">Catalyzes the transfer of a dimethylallyl group onto the adenine at position 37 in tRNAs that read codons beginning with uridine, leading to the formation of N6-(dimethylallyl)adenosine (i(6)A).</text>
</comment>
<dbReference type="InterPro" id="IPR018022">
    <property type="entry name" value="IPT"/>
</dbReference>
<dbReference type="PANTHER" id="PTHR11088:SF60">
    <property type="entry name" value="TRNA DIMETHYLALLYLTRANSFERASE"/>
    <property type="match status" value="1"/>
</dbReference>
<evidence type="ECO:0000256" key="2">
    <source>
        <dbReference type="ARBA" id="ARBA00003213"/>
    </source>
</evidence>
<dbReference type="HAMAP" id="MF_00185">
    <property type="entry name" value="IPP_trans"/>
    <property type="match status" value="1"/>
</dbReference>
<feature type="binding site" evidence="10">
    <location>
        <begin position="12"/>
        <end position="17"/>
    </location>
    <ligand>
        <name>substrate</name>
    </ligand>
</feature>
<evidence type="ECO:0000256" key="3">
    <source>
        <dbReference type="ARBA" id="ARBA00005842"/>
    </source>
</evidence>
<dbReference type="NCBIfam" id="TIGR00174">
    <property type="entry name" value="miaA"/>
    <property type="match status" value="1"/>
</dbReference>
<dbReference type="InterPro" id="IPR027417">
    <property type="entry name" value="P-loop_NTPase"/>
</dbReference>
<reference evidence="15" key="1">
    <citation type="journal article" date="2019" name="Int. J. Syst. Evol. Microbiol.">
        <title>The Global Catalogue of Microorganisms (GCM) 10K type strain sequencing project: providing services to taxonomists for standard genome sequencing and annotation.</title>
        <authorList>
            <consortium name="The Broad Institute Genomics Platform"/>
            <consortium name="The Broad Institute Genome Sequencing Center for Infectious Disease"/>
            <person name="Wu L."/>
            <person name="Ma J."/>
        </authorList>
    </citation>
    <scope>NUCLEOTIDE SEQUENCE [LARGE SCALE GENOMIC DNA]</scope>
    <source>
        <strain evidence="15">JCM 14193</strain>
    </source>
</reference>
<evidence type="ECO:0000313" key="14">
    <source>
        <dbReference type="EMBL" id="GAA0461839.1"/>
    </source>
</evidence>
<keyword evidence="8 10" id="KW-0460">Magnesium</keyword>
<comment type="caution">
    <text evidence="10">Lacks conserved residue(s) required for the propagation of feature annotation.</text>
</comment>
<sequence length="314" mass="36030">MKPTLVSVVGPTAVGKTKLGIEISKRFSGEVINGDSMQVYEHFDIGSAKVTEEEAEGVPHHLIDLLSPLDRYSAARFKEDLAQQVERITSRGNLPVLVGGTGFYIQSAIYNFNFSSAKRDDDFVKKAIEDIEVNGVESYYSKLQQVDPKQANKIHPNNIRRVVRALEVYERTKTPMSEYEASQSSESPYSPFIIALDMKRDVLYDRINKRVDQMLEEGLLDEVNKLYLTYGASSQAMQGIGYKEWIPYLNNELSFDQAVEQIKQNTRKFAKRQLTYYRNKFQGVHWYMIDPDDYFETFETIFSDLAGFLENTNE</sequence>
<dbReference type="Proteomes" id="UP001500740">
    <property type="component" value="Unassembled WGS sequence"/>
</dbReference>
<keyword evidence="7 10" id="KW-0067">ATP-binding</keyword>
<accession>A0ABP3JQY4</accession>